<evidence type="ECO:0000313" key="3">
    <source>
        <dbReference type="Proteomes" id="UP000523601"/>
    </source>
</evidence>
<keyword evidence="3" id="KW-1185">Reference proteome</keyword>
<name>A0ABX2PCT5_9RHOB</name>
<accession>A0ABX2PCT5</accession>
<gene>
    <name evidence="2" type="ORF">HJ526_05425</name>
</gene>
<evidence type="ECO:0000256" key="1">
    <source>
        <dbReference type="SAM" id="Phobius"/>
    </source>
</evidence>
<feature type="transmembrane region" description="Helical" evidence="1">
    <location>
        <begin position="29"/>
        <end position="52"/>
    </location>
</feature>
<comment type="caution">
    <text evidence="2">The sequence shown here is derived from an EMBL/GenBank/DDBJ whole genome shotgun (WGS) entry which is preliminary data.</text>
</comment>
<evidence type="ECO:0000313" key="2">
    <source>
        <dbReference type="EMBL" id="NVO26849.1"/>
    </source>
</evidence>
<keyword evidence="1" id="KW-0472">Membrane</keyword>
<sequence length="56" mass="5983">MLFVIGFMIFGGAIGGLLASRRKGATSDIIHYIATYAVIFAILGVLVQVILLRNMG</sequence>
<proteinExistence type="predicted"/>
<dbReference type="GO" id="GO:0016746">
    <property type="term" value="F:acyltransferase activity"/>
    <property type="evidence" value="ECO:0007669"/>
    <property type="project" value="UniProtKB-KW"/>
</dbReference>
<protein>
    <submittedName>
        <fullName evidence="2">Apolipoprotein acyltransferase</fullName>
    </submittedName>
</protein>
<dbReference type="RefSeq" id="WP_176853261.1">
    <property type="nucleotide sequence ID" value="NZ_JABCJD010000002.1"/>
</dbReference>
<keyword evidence="2" id="KW-0808">Transferase</keyword>
<reference evidence="2 3" key="1">
    <citation type="submission" date="2020-04" db="EMBL/GenBank/DDBJ databases">
        <title>Donghicola sp., a member of the Rhodobacteraceae family isolated from mangrove forest in Thailand.</title>
        <authorList>
            <person name="Charoenyingcharoen P."/>
            <person name="Yukphan P."/>
        </authorList>
    </citation>
    <scope>NUCLEOTIDE SEQUENCE [LARGE SCALE GENOMIC DNA]</scope>
    <source>
        <strain evidence="2 3">C2-DW-16</strain>
    </source>
</reference>
<keyword evidence="1" id="KW-1133">Transmembrane helix</keyword>
<dbReference type="EMBL" id="JABCJD010000002">
    <property type="protein sequence ID" value="NVO26849.1"/>
    <property type="molecule type" value="Genomic_DNA"/>
</dbReference>
<keyword evidence="1" id="KW-0812">Transmembrane</keyword>
<keyword evidence="2" id="KW-0012">Acyltransferase</keyword>
<organism evidence="2 3">
    <name type="scientific">Donghicola mangrovi</name>
    <dbReference type="NCBI Taxonomy" id="2729614"/>
    <lineage>
        <taxon>Bacteria</taxon>
        <taxon>Pseudomonadati</taxon>
        <taxon>Pseudomonadota</taxon>
        <taxon>Alphaproteobacteria</taxon>
        <taxon>Rhodobacterales</taxon>
        <taxon>Roseobacteraceae</taxon>
        <taxon>Donghicola</taxon>
    </lineage>
</organism>
<dbReference type="Proteomes" id="UP000523601">
    <property type="component" value="Unassembled WGS sequence"/>
</dbReference>